<gene>
    <name evidence="5" type="ORF">SCAL_001695</name>
</gene>
<dbReference type="SMART" id="SM00560">
    <property type="entry name" value="LamGL"/>
    <property type="match status" value="1"/>
</dbReference>
<keyword evidence="2" id="KW-1015">Disulfide bond</keyword>
<dbReference type="Pfam" id="PF13385">
    <property type="entry name" value="Laminin_G_3"/>
    <property type="match status" value="1"/>
</dbReference>
<dbReference type="InterPro" id="IPR055713">
    <property type="entry name" value="DUF7289"/>
</dbReference>
<dbReference type="SUPFAM" id="SSF49899">
    <property type="entry name" value="Concanavalin A-like lectins/glucanases"/>
    <property type="match status" value="1"/>
</dbReference>
<sequence length="495" mass="53854">MLKDEDAISVVLSVVLLLGVLVTVLGIVHVTYLPEWRKSAEADHMDDILEDLADLKSGIDLVAAVSPDTSCTVSQKMRLGGGSIPVISPQKSGGTLRTDPSLPDLYITADNYTVAYAFPDLGSIELEVDNLYALDRIYVYEDGALILKEVNRSIMVLSPGITLQKFNNGTKALTIQVINMSLESESVAGSGIEEVYFTYTSSTTHHAGTTSNVTLTLTSEYLDAWKAFFTDRAKNAGFNATEFNVTASQNVELDIYGDVLLNVVEVDGDARIRPVIEAIEPTWTPGGGISWGCGGWWKLDAGSGTTATDSSGNDNHGTIHGATWSSGYLHFDGSNDYVSIPDNDSLEPQDAITLAAWVKWECDPSTGHSWANIISKYGDNQYLLQHNVNNQYFEVAVRTDTGRSYTWSSTEPQQGVWYHVTGVYDSSDVIIYVNGTQENSMGRTGNITTSSSPVNLGRRAWSGDRYFNGVIYDARIYCRALTPSEIQALASSPPP</sequence>
<evidence type="ECO:0000313" key="6">
    <source>
        <dbReference type="Proteomes" id="UP000186940"/>
    </source>
</evidence>
<reference evidence="5" key="1">
    <citation type="submission" date="2016-05" db="EMBL/GenBank/DDBJ databases">
        <title>Microbial consortia oxidize butane by reversing methanogenesis.</title>
        <authorList>
            <person name="Laso-Perez R."/>
            <person name="Richter M."/>
            <person name="Wegener G."/>
            <person name="Musat F."/>
        </authorList>
    </citation>
    <scope>NUCLEOTIDE SEQUENCE [LARGE SCALE GENOMIC DNA]</scope>
    <source>
        <strain evidence="5">BOX2</strain>
    </source>
</reference>
<accession>A0A1F2P8X8</accession>
<dbReference type="EMBL" id="LYOS01000007">
    <property type="protein sequence ID" value="OFV67161.1"/>
    <property type="molecule type" value="Genomic_DNA"/>
</dbReference>
<dbReference type="PANTHER" id="PTHR47635">
    <property type="entry name" value="CUB DOMAIN-CONTAINING PROTEIN"/>
    <property type="match status" value="1"/>
</dbReference>
<keyword evidence="3" id="KW-0472">Membrane</keyword>
<keyword evidence="1" id="KW-0732">Signal</keyword>
<evidence type="ECO:0000256" key="3">
    <source>
        <dbReference type="SAM" id="Phobius"/>
    </source>
</evidence>
<evidence type="ECO:0000256" key="2">
    <source>
        <dbReference type="ARBA" id="ARBA00023157"/>
    </source>
</evidence>
<comment type="caution">
    <text evidence="5">The sequence shown here is derived from an EMBL/GenBank/DDBJ whole genome shotgun (WGS) entry which is preliminary data.</text>
</comment>
<keyword evidence="6" id="KW-1185">Reference proteome</keyword>
<organism evidence="5 6">
    <name type="scientific">Candidatus Syntropharchaeum caldarium</name>
    <dbReference type="NCBI Taxonomy" id="1838285"/>
    <lineage>
        <taxon>Archaea</taxon>
        <taxon>Methanobacteriati</taxon>
        <taxon>Methanobacteriota</taxon>
        <taxon>Stenosarchaea group</taxon>
        <taxon>Methanomicrobia</taxon>
        <taxon>Methanosarcinales</taxon>
        <taxon>ANME-2 cluster</taxon>
        <taxon>Candidatus Syntropharchaeum</taxon>
    </lineage>
</organism>
<dbReference type="InterPro" id="IPR006558">
    <property type="entry name" value="LamG-like"/>
</dbReference>
<dbReference type="STRING" id="1838285.SCAL_001695"/>
<dbReference type="Pfam" id="PF23960">
    <property type="entry name" value="DUF7289"/>
    <property type="match status" value="1"/>
</dbReference>
<dbReference type="InterPro" id="IPR013320">
    <property type="entry name" value="ConA-like_dom_sf"/>
</dbReference>
<evidence type="ECO:0000313" key="5">
    <source>
        <dbReference type="EMBL" id="OFV67161.1"/>
    </source>
</evidence>
<feature type="domain" description="LamG-like jellyroll fold" evidence="4">
    <location>
        <begin position="350"/>
        <end position="484"/>
    </location>
</feature>
<dbReference type="PANTHER" id="PTHR47635:SF2">
    <property type="entry name" value="LAMG-LIKE JELLYROLL FOLD DOMAIN-CONTAINING PROTEIN"/>
    <property type="match status" value="1"/>
</dbReference>
<evidence type="ECO:0000256" key="1">
    <source>
        <dbReference type="ARBA" id="ARBA00022729"/>
    </source>
</evidence>
<protein>
    <submittedName>
        <fullName evidence="5">LamG-like jellyroll fold domain protein</fullName>
    </submittedName>
</protein>
<dbReference type="Proteomes" id="UP000186940">
    <property type="component" value="Unassembled WGS sequence"/>
</dbReference>
<feature type="transmembrane region" description="Helical" evidence="3">
    <location>
        <begin position="7"/>
        <end position="32"/>
    </location>
</feature>
<dbReference type="Gene3D" id="2.60.120.200">
    <property type="match status" value="1"/>
</dbReference>
<evidence type="ECO:0000259" key="4">
    <source>
        <dbReference type="SMART" id="SM00560"/>
    </source>
</evidence>
<proteinExistence type="predicted"/>
<keyword evidence="3" id="KW-1133">Transmembrane helix</keyword>
<keyword evidence="3" id="KW-0812">Transmembrane</keyword>
<dbReference type="AlphaFoldDB" id="A0A1F2P8X8"/>
<name>A0A1F2P8X8_9EURY</name>